<dbReference type="AlphaFoldDB" id="A0A7G9GLM0"/>
<evidence type="ECO:0000313" key="3">
    <source>
        <dbReference type="Proteomes" id="UP000515856"/>
    </source>
</evidence>
<evidence type="ECO:0000313" key="2">
    <source>
        <dbReference type="EMBL" id="QNM11702.1"/>
    </source>
</evidence>
<evidence type="ECO:0000259" key="1">
    <source>
        <dbReference type="Pfam" id="PF12680"/>
    </source>
</evidence>
<dbReference type="InterPro" id="IPR032710">
    <property type="entry name" value="NTF2-like_dom_sf"/>
</dbReference>
<dbReference type="SUPFAM" id="SSF54427">
    <property type="entry name" value="NTF2-like"/>
    <property type="match status" value="1"/>
</dbReference>
<accession>A0A7G9GLM0</accession>
<feature type="domain" description="SnoaL-like" evidence="1">
    <location>
        <begin position="9"/>
        <end position="109"/>
    </location>
</feature>
<gene>
    <name evidence="2" type="ORF">H9Q80_15845</name>
</gene>
<reference evidence="2 3" key="1">
    <citation type="submission" date="2020-08" db="EMBL/GenBank/DDBJ databases">
        <authorList>
            <person name="Liu C."/>
            <person name="Sun Q."/>
        </authorList>
    </citation>
    <scope>NUCLEOTIDE SEQUENCE [LARGE SCALE GENOMIC DNA]</scope>
    <source>
        <strain evidence="2 3">NSJ-61</strain>
    </source>
</reference>
<dbReference type="KEGG" id="ehn:H9Q80_15845"/>
<sequence>MMDRKTMIQSYFESWLIQDRTIWPEIFSNDITYYECYGPYYRGLEQILKWFDEWMRFGKVIVWDIHDYMECGNKSIVTWYFQTLYDGDEDAFEGVSLITFDEFGRICEVREYQSTLPHVEITMK</sequence>
<name>A0A7G9GLM0_9FIRM</name>
<dbReference type="Pfam" id="PF12680">
    <property type="entry name" value="SnoaL_2"/>
    <property type="match status" value="1"/>
</dbReference>
<dbReference type="Gene3D" id="3.10.450.50">
    <property type="match status" value="1"/>
</dbReference>
<keyword evidence="3" id="KW-1185">Reference proteome</keyword>
<dbReference type="EMBL" id="CP060636">
    <property type="protein sequence ID" value="QNM11702.1"/>
    <property type="molecule type" value="Genomic_DNA"/>
</dbReference>
<protein>
    <submittedName>
        <fullName evidence="2">Nuclear transport factor 2 family protein</fullName>
    </submittedName>
</protein>
<dbReference type="Proteomes" id="UP000515856">
    <property type="component" value="Chromosome"/>
</dbReference>
<proteinExistence type="predicted"/>
<dbReference type="RefSeq" id="WP_117452217.1">
    <property type="nucleotide sequence ID" value="NZ_CP060636.1"/>
</dbReference>
<organism evidence="2 3">
    <name type="scientific">[Eubacterium] hominis</name>
    <dbReference type="NCBI Taxonomy" id="2764325"/>
    <lineage>
        <taxon>Bacteria</taxon>
        <taxon>Bacillati</taxon>
        <taxon>Bacillota</taxon>
        <taxon>Erysipelotrichia</taxon>
        <taxon>Erysipelotrichales</taxon>
        <taxon>Erysipelotrichaceae</taxon>
        <taxon>Amedibacillus</taxon>
    </lineage>
</organism>
<dbReference type="InterPro" id="IPR037401">
    <property type="entry name" value="SnoaL-like"/>
</dbReference>